<gene>
    <name evidence="1" type="ORF">FRUB_09056</name>
</gene>
<name>A0A225D686_9BACT</name>
<organism evidence="1 2">
    <name type="scientific">Fimbriiglobus ruber</name>
    <dbReference type="NCBI Taxonomy" id="1908690"/>
    <lineage>
        <taxon>Bacteria</taxon>
        <taxon>Pseudomonadati</taxon>
        <taxon>Planctomycetota</taxon>
        <taxon>Planctomycetia</taxon>
        <taxon>Gemmatales</taxon>
        <taxon>Gemmataceae</taxon>
        <taxon>Fimbriiglobus</taxon>
    </lineage>
</organism>
<dbReference type="EMBL" id="NIDE01000017">
    <property type="protein sequence ID" value="OWK36493.1"/>
    <property type="molecule type" value="Genomic_DNA"/>
</dbReference>
<evidence type="ECO:0000313" key="2">
    <source>
        <dbReference type="Proteomes" id="UP000214646"/>
    </source>
</evidence>
<sequence length="132" mass="14589">MDQGPLVIDQLDAGARFLDEFQKYVPVQAAFWLKESDEGEGSLYVASDKITDDNFDVAYGEVLRIAGVLHDPHFDPFQVKLIGADDPLAKAALDVHRRYPGRTASRFYGKVFGGLPVDEVYLYSSPIPVPAT</sequence>
<reference evidence="2" key="1">
    <citation type="submission" date="2017-06" db="EMBL/GenBank/DDBJ databases">
        <title>Genome analysis of Fimbriiglobus ruber SP5, the first member of the order Planctomycetales with confirmed chitinolytic capability.</title>
        <authorList>
            <person name="Ravin N.V."/>
            <person name="Rakitin A.L."/>
            <person name="Ivanova A.A."/>
            <person name="Beletsky A.V."/>
            <person name="Kulichevskaya I.S."/>
            <person name="Mardanov A.V."/>
            <person name="Dedysh S.N."/>
        </authorList>
    </citation>
    <scope>NUCLEOTIDE SEQUENCE [LARGE SCALE GENOMIC DNA]</scope>
    <source>
        <strain evidence="2">SP5</strain>
    </source>
</reference>
<proteinExistence type="predicted"/>
<dbReference type="OrthoDB" id="287356at2"/>
<dbReference type="AlphaFoldDB" id="A0A225D686"/>
<dbReference type="RefSeq" id="WP_088259483.1">
    <property type="nucleotide sequence ID" value="NZ_NIDE01000017.1"/>
</dbReference>
<keyword evidence="2" id="KW-1185">Reference proteome</keyword>
<protein>
    <submittedName>
        <fullName evidence="1">Uncharacterized protein</fullName>
    </submittedName>
</protein>
<comment type="caution">
    <text evidence="1">The sequence shown here is derived from an EMBL/GenBank/DDBJ whole genome shotgun (WGS) entry which is preliminary data.</text>
</comment>
<evidence type="ECO:0000313" key="1">
    <source>
        <dbReference type="EMBL" id="OWK36493.1"/>
    </source>
</evidence>
<accession>A0A225D686</accession>
<dbReference type="Proteomes" id="UP000214646">
    <property type="component" value="Unassembled WGS sequence"/>
</dbReference>